<dbReference type="AlphaFoldDB" id="A0A0D8JVG7"/>
<accession>A0A0D8JVG7</accession>
<evidence type="ECO:0008006" key="5">
    <source>
        <dbReference type="Google" id="ProtNLM"/>
    </source>
</evidence>
<dbReference type="GeneID" id="24164058"/>
<dbReference type="EMBL" id="GG704915">
    <property type="protein sequence ID" value="KJF61302.1"/>
    <property type="molecule type" value="Genomic_DNA"/>
</dbReference>
<dbReference type="OrthoDB" id="5324651at2759"/>
<dbReference type="VEuPathDB" id="FungiDB:CIMG_12258"/>
<gene>
    <name evidence="3" type="ORF">CIMG_12258</name>
</gene>
<protein>
    <recommendedName>
        <fullName evidence="5">Ubiquinol-cytochrome-c reductase cytochrome c1</fullName>
    </recommendedName>
</protein>
<dbReference type="OMA" id="ENNENRF"/>
<keyword evidence="1" id="KW-0175">Coiled coil</keyword>
<feature type="region of interest" description="Disordered" evidence="2">
    <location>
        <begin position="486"/>
        <end position="662"/>
    </location>
</feature>
<feature type="coiled-coil region" evidence="1">
    <location>
        <begin position="396"/>
        <end position="434"/>
    </location>
</feature>
<sequence>MQREMIARYSRSPLQRGQLSASRMLYRRPLQVSWRCPISTITGPRRNRPVAHHHYFYRLNLHVQRQHISSKAEGCKSGNTDEASELPDEQQIFVTYKPLLEKKSKGKLIKGVSLRNIVISHKRAAESLVERLGIDTIVKTLKSLVQKGVFHSESKAKEQFPTLFETSSTQAAEHPQSEENTLEPGSEILEQVSLLDQETPQKDEVQPAGEVDIAEETKTRNSTPRKPLATTNYGALDAQCSGTNIPGTKVRSLFPPYIPYKVQHTILSKIQTLLEKSCYEFTSKWAPALASERGWDCPEAIELNRWTGNMYYRLKNLPDGALDNRYNSDISSVFASLCGLRHAAVHRLHVSVRGLDDMIHNAIIFTGMIRDTTRECQLNELHLELKRITRSQELHLHFLESRLKDEFTKIRELREELNRREQRALDAMLRENNENRFLVGELLEESFGKVFNSGLEDEKLEFDASSTKQRLPELGNNDENEVIMSQAKKDDGFLTMKDASPNLPRTQMKLKSPLSEDETATLEAELPDELSRVDGSTPDDRSVKPAEMLPALEDSAKSSPGKNAELEDAVTDSHASNPAPEFDGSERQVNEDEKESKDAESLFQTTEQRDGQELALDNTRPGELEAESADVKSNQACMASIPSFGGSGDPISNRNQNGCLTA</sequence>
<keyword evidence="4" id="KW-1185">Reference proteome</keyword>
<dbReference type="KEGG" id="cim:CIMG_12258"/>
<evidence type="ECO:0000313" key="3">
    <source>
        <dbReference type="EMBL" id="KJF61302.1"/>
    </source>
</evidence>
<feature type="compositionally biased region" description="Acidic residues" evidence="2">
    <location>
        <begin position="515"/>
        <end position="528"/>
    </location>
</feature>
<name>A0A0D8JVG7_COCIM</name>
<proteinExistence type="predicted"/>
<dbReference type="InParanoid" id="A0A0D8JVG7"/>
<evidence type="ECO:0000256" key="1">
    <source>
        <dbReference type="SAM" id="Coils"/>
    </source>
</evidence>
<dbReference type="RefSeq" id="XP_012213737.1">
    <property type="nucleotide sequence ID" value="XM_012358314.1"/>
</dbReference>
<evidence type="ECO:0000256" key="2">
    <source>
        <dbReference type="SAM" id="MobiDB-lite"/>
    </source>
</evidence>
<evidence type="ECO:0000313" key="4">
    <source>
        <dbReference type="Proteomes" id="UP000001261"/>
    </source>
</evidence>
<feature type="region of interest" description="Disordered" evidence="2">
    <location>
        <begin position="197"/>
        <end position="230"/>
    </location>
</feature>
<feature type="compositionally biased region" description="Polar residues" evidence="2">
    <location>
        <begin position="650"/>
        <end position="662"/>
    </location>
</feature>
<reference evidence="4" key="1">
    <citation type="journal article" date="2009" name="Genome Res.">
        <title>Comparative genomic analyses of the human fungal pathogens Coccidioides and their relatives.</title>
        <authorList>
            <person name="Sharpton T.J."/>
            <person name="Stajich J.E."/>
            <person name="Rounsley S.D."/>
            <person name="Gardner M.J."/>
            <person name="Wortman J.R."/>
            <person name="Jordar V.S."/>
            <person name="Maiti R."/>
            <person name="Kodira C.D."/>
            <person name="Neafsey D.E."/>
            <person name="Zeng Q."/>
            <person name="Hung C.-Y."/>
            <person name="McMahan C."/>
            <person name="Muszewska A."/>
            <person name="Grynberg M."/>
            <person name="Mandel M.A."/>
            <person name="Kellner E.M."/>
            <person name="Barker B.M."/>
            <person name="Galgiani J.N."/>
            <person name="Orbach M.J."/>
            <person name="Kirkland T.N."/>
            <person name="Cole G.T."/>
            <person name="Henn M.R."/>
            <person name="Birren B.W."/>
            <person name="Taylor J.W."/>
        </authorList>
    </citation>
    <scope>NUCLEOTIDE SEQUENCE [LARGE SCALE GENOMIC DNA]</scope>
    <source>
        <strain evidence="4">RS</strain>
    </source>
</reference>
<dbReference type="Proteomes" id="UP000001261">
    <property type="component" value="Unassembled WGS sequence"/>
</dbReference>
<reference evidence="4" key="2">
    <citation type="journal article" date="2010" name="Genome Res.">
        <title>Population genomic sequencing of Coccidioides fungi reveals recent hybridization and transposon control.</title>
        <authorList>
            <person name="Neafsey D.E."/>
            <person name="Barker B.M."/>
            <person name="Sharpton T.J."/>
            <person name="Stajich J.E."/>
            <person name="Park D.J."/>
            <person name="Whiston E."/>
            <person name="Hung C.-Y."/>
            <person name="McMahan C."/>
            <person name="White J."/>
            <person name="Sykes S."/>
            <person name="Heiman D."/>
            <person name="Young S."/>
            <person name="Zeng Q."/>
            <person name="Abouelleil A."/>
            <person name="Aftuck L."/>
            <person name="Bessette D."/>
            <person name="Brown A."/>
            <person name="FitzGerald M."/>
            <person name="Lui A."/>
            <person name="Macdonald J.P."/>
            <person name="Priest M."/>
            <person name="Orbach M.J."/>
            <person name="Galgiani J.N."/>
            <person name="Kirkland T.N."/>
            <person name="Cole G.T."/>
            <person name="Birren B.W."/>
            <person name="Henn M.R."/>
            <person name="Taylor J.W."/>
            <person name="Rounsley S.D."/>
        </authorList>
    </citation>
    <scope>GENOME REANNOTATION</scope>
    <source>
        <strain evidence="4">RS</strain>
    </source>
</reference>
<feature type="compositionally biased region" description="Polar residues" evidence="2">
    <location>
        <begin position="220"/>
        <end position="230"/>
    </location>
</feature>
<organism evidence="3 4">
    <name type="scientific">Coccidioides immitis (strain RS)</name>
    <name type="common">Valley fever fungus</name>
    <dbReference type="NCBI Taxonomy" id="246410"/>
    <lineage>
        <taxon>Eukaryota</taxon>
        <taxon>Fungi</taxon>
        <taxon>Dikarya</taxon>
        <taxon>Ascomycota</taxon>
        <taxon>Pezizomycotina</taxon>
        <taxon>Eurotiomycetes</taxon>
        <taxon>Eurotiomycetidae</taxon>
        <taxon>Onygenales</taxon>
        <taxon>Onygenaceae</taxon>
        <taxon>Coccidioides</taxon>
    </lineage>
</organism>
<feature type="compositionally biased region" description="Basic and acidic residues" evidence="2">
    <location>
        <begin position="584"/>
        <end position="600"/>
    </location>
</feature>